<dbReference type="GO" id="GO:0005829">
    <property type="term" value="C:cytosol"/>
    <property type="evidence" value="ECO:0007669"/>
    <property type="project" value="TreeGrafter"/>
</dbReference>
<dbReference type="Gene3D" id="3.40.50.720">
    <property type="entry name" value="NAD(P)-binding Rossmann-like Domain"/>
    <property type="match status" value="1"/>
</dbReference>
<proteinExistence type="predicted"/>
<feature type="non-terminal residue" evidence="4">
    <location>
        <position position="91"/>
    </location>
</feature>
<gene>
    <name evidence="4" type="ORF">IFM89_007570</name>
</gene>
<dbReference type="PANTHER" id="PTHR48106:SF13">
    <property type="entry name" value="QUINONE OXIDOREDUCTASE-RELATED"/>
    <property type="match status" value="1"/>
</dbReference>
<feature type="domain" description="Alcohol dehydrogenase-like C-terminal" evidence="3">
    <location>
        <begin position="29"/>
        <end position="91"/>
    </location>
</feature>
<dbReference type="InterPro" id="IPR013149">
    <property type="entry name" value="ADH-like_C"/>
</dbReference>
<accession>A0A835LYV2</accession>
<keyword evidence="5" id="KW-1185">Reference proteome</keyword>
<organism evidence="4 5">
    <name type="scientific">Coptis chinensis</name>
    <dbReference type="NCBI Taxonomy" id="261450"/>
    <lineage>
        <taxon>Eukaryota</taxon>
        <taxon>Viridiplantae</taxon>
        <taxon>Streptophyta</taxon>
        <taxon>Embryophyta</taxon>
        <taxon>Tracheophyta</taxon>
        <taxon>Spermatophyta</taxon>
        <taxon>Magnoliopsida</taxon>
        <taxon>Ranunculales</taxon>
        <taxon>Ranunculaceae</taxon>
        <taxon>Coptidoideae</taxon>
        <taxon>Coptis</taxon>
    </lineage>
</organism>
<dbReference type="Pfam" id="PF00107">
    <property type="entry name" value="ADH_zinc_N"/>
    <property type="match status" value="1"/>
</dbReference>
<dbReference type="PANTHER" id="PTHR48106">
    <property type="entry name" value="QUINONE OXIDOREDUCTASE PIG3-RELATED"/>
    <property type="match status" value="1"/>
</dbReference>
<comment type="caution">
    <text evidence="4">The sequence shown here is derived from an EMBL/GenBank/DDBJ whole genome shotgun (WGS) entry which is preliminary data.</text>
</comment>
<dbReference type="GO" id="GO:0070402">
    <property type="term" value="F:NADPH binding"/>
    <property type="evidence" value="ECO:0007669"/>
    <property type="project" value="TreeGrafter"/>
</dbReference>
<reference evidence="4 5" key="1">
    <citation type="submission" date="2020-10" db="EMBL/GenBank/DDBJ databases">
        <title>The Coptis chinensis genome and diversification of protoberbering-type alkaloids.</title>
        <authorList>
            <person name="Wang B."/>
            <person name="Shu S."/>
            <person name="Song C."/>
            <person name="Liu Y."/>
        </authorList>
    </citation>
    <scope>NUCLEOTIDE SEQUENCE [LARGE SCALE GENOMIC DNA]</scope>
    <source>
        <strain evidence="4">HL-2020</strain>
        <tissue evidence="4">Leaf</tissue>
    </source>
</reference>
<evidence type="ECO:0000259" key="3">
    <source>
        <dbReference type="Pfam" id="PF00107"/>
    </source>
</evidence>
<sequence length="91" mass="9763">MDTGWEWSKKEVIRSMTGAQATERGLFKANALGATVIGTVSIEEKAAQAKEDGCHHIIISTQEDFVAAVSMITSGKGVDVVYNSLGKDTFQ</sequence>
<name>A0A835LYV2_9MAGN</name>
<dbReference type="GO" id="GO:0003960">
    <property type="term" value="F:quinone reductase (NADPH) activity"/>
    <property type="evidence" value="ECO:0007669"/>
    <property type="project" value="TreeGrafter"/>
</dbReference>
<dbReference type="AlphaFoldDB" id="A0A835LYV2"/>
<dbReference type="OrthoDB" id="3509362at2759"/>
<evidence type="ECO:0000256" key="1">
    <source>
        <dbReference type="ARBA" id="ARBA00022857"/>
    </source>
</evidence>
<keyword evidence="2" id="KW-0560">Oxidoreductase</keyword>
<dbReference type="InterPro" id="IPR036291">
    <property type="entry name" value="NAD(P)-bd_dom_sf"/>
</dbReference>
<evidence type="ECO:0000256" key="2">
    <source>
        <dbReference type="ARBA" id="ARBA00023002"/>
    </source>
</evidence>
<protein>
    <recommendedName>
        <fullName evidence="3">Alcohol dehydrogenase-like C-terminal domain-containing protein</fullName>
    </recommendedName>
</protein>
<dbReference type="GO" id="GO:0035925">
    <property type="term" value="F:mRNA 3'-UTR AU-rich region binding"/>
    <property type="evidence" value="ECO:0007669"/>
    <property type="project" value="TreeGrafter"/>
</dbReference>
<dbReference type="EMBL" id="JADFTS010000004">
    <property type="protein sequence ID" value="KAF9608184.1"/>
    <property type="molecule type" value="Genomic_DNA"/>
</dbReference>
<evidence type="ECO:0000313" key="5">
    <source>
        <dbReference type="Proteomes" id="UP000631114"/>
    </source>
</evidence>
<dbReference type="Proteomes" id="UP000631114">
    <property type="component" value="Unassembled WGS sequence"/>
</dbReference>
<dbReference type="SUPFAM" id="SSF51735">
    <property type="entry name" value="NAD(P)-binding Rossmann-fold domains"/>
    <property type="match status" value="1"/>
</dbReference>
<keyword evidence="1" id="KW-0521">NADP</keyword>
<evidence type="ECO:0000313" key="4">
    <source>
        <dbReference type="EMBL" id="KAF9608184.1"/>
    </source>
</evidence>